<dbReference type="RefSeq" id="WP_106600795.1">
    <property type="nucleotide sequence ID" value="NZ_PYGK01000002.1"/>
</dbReference>
<reference evidence="3 4" key="1">
    <citation type="submission" date="2018-03" db="EMBL/GenBank/DDBJ databases">
        <title>Genomic Encyclopedia of Archaeal and Bacterial Type Strains, Phase II (KMG-II): from individual species to whole genera.</title>
        <authorList>
            <person name="Goeker M."/>
        </authorList>
    </citation>
    <scope>NUCLEOTIDE SEQUENCE [LARGE SCALE GENOMIC DNA]</scope>
    <source>
        <strain evidence="3 4">DSM 18107</strain>
    </source>
</reference>
<keyword evidence="4" id="KW-1185">Reference proteome</keyword>
<sequence>MKLFGHPVHPLLIHFPTALLPMDLGLSILYYTTGNFTYYQAGAYCLWTGVLLGLLAVIAGIIDMTAIPRTNKKAVALAVYHGFLNGLLVLIFAIIAWKSWQASPSHFLAGKMGIILKGILVLALFVGNFMGGKLIYSHHVGITLNKEANGDITA</sequence>
<feature type="transmembrane region" description="Helical" evidence="1">
    <location>
        <begin position="109"/>
        <end position="129"/>
    </location>
</feature>
<dbReference type="Pfam" id="PF09990">
    <property type="entry name" value="DUF2231"/>
    <property type="match status" value="1"/>
</dbReference>
<protein>
    <submittedName>
        <fullName evidence="3">Putative membrane protein</fullName>
    </submittedName>
</protein>
<dbReference type="Proteomes" id="UP000240978">
    <property type="component" value="Unassembled WGS sequence"/>
</dbReference>
<gene>
    <name evidence="3" type="ORF">CLV42_10272</name>
</gene>
<feature type="domain" description="DUF2231" evidence="2">
    <location>
        <begin position="5"/>
        <end position="143"/>
    </location>
</feature>
<dbReference type="AlphaFoldDB" id="A0A2P8GKL1"/>
<accession>A0A2P8GKL1</accession>
<name>A0A2P8GKL1_9BACT</name>
<dbReference type="InterPro" id="IPR019251">
    <property type="entry name" value="DUF2231_TM"/>
</dbReference>
<evidence type="ECO:0000259" key="2">
    <source>
        <dbReference type="Pfam" id="PF09990"/>
    </source>
</evidence>
<keyword evidence="1" id="KW-1133">Transmembrane helix</keyword>
<keyword evidence="1" id="KW-0812">Transmembrane</keyword>
<evidence type="ECO:0000256" key="1">
    <source>
        <dbReference type="SAM" id="Phobius"/>
    </source>
</evidence>
<evidence type="ECO:0000313" key="3">
    <source>
        <dbReference type="EMBL" id="PSL34501.1"/>
    </source>
</evidence>
<dbReference type="EMBL" id="PYGK01000002">
    <property type="protein sequence ID" value="PSL34501.1"/>
    <property type="molecule type" value="Genomic_DNA"/>
</dbReference>
<keyword evidence="1" id="KW-0472">Membrane</keyword>
<feature type="transmembrane region" description="Helical" evidence="1">
    <location>
        <begin position="38"/>
        <end position="62"/>
    </location>
</feature>
<evidence type="ECO:0000313" key="4">
    <source>
        <dbReference type="Proteomes" id="UP000240978"/>
    </source>
</evidence>
<feature type="transmembrane region" description="Helical" evidence="1">
    <location>
        <begin position="74"/>
        <end position="97"/>
    </location>
</feature>
<proteinExistence type="predicted"/>
<comment type="caution">
    <text evidence="3">The sequence shown here is derived from an EMBL/GenBank/DDBJ whole genome shotgun (WGS) entry which is preliminary data.</text>
</comment>
<organism evidence="3 4">
    <name type="scientific">Chitinophaga ginsengisoli</name>
    <dbReference type="NCBI Taxonomy" id="363837"/>
    <lineage>
        <taxon>Bacteria</taxon>
        <taxon>Pseudomonadati</taxon>
        <taxon>Bacteroidota</taxon>
        <taxon>Chitinophagia</taxon>
        <taxon>Chitinophagales</taxon>
        <taxon>Chitinophagaceae</taxon>
        <taxon>Chitinophaga</taxon>
    </lineage>
</organism>
<dbReference type="OrthoDB" id="980722at2"/>